<dbReference type="Pfam" id="PF06985">
    <property type="entry name" value="HET"/>
    <property type="match status" value="1"/>
</dbReference>
<sequence>MHNATVCNKIYSVLPERGIRLLTIHPGSSSDRIKCDIQVATLTDLPPSYCALSHVWGSDLEKESILLNGEEFYVRKNMAETLCCLRRAEQRVTFWIDALCINQDNEDEKNVQIPLMGKIYENAERVVAFLGQHQDSSDNIFRILQSLDQEQDVLKLLKKLDFDEASKMNDALNKLLTREYWSRA</sequence>
<dbReference type="PANTHER" id="PTHR24148">
    <property type="entry name" value="ANKYRIN REPEAT DOMAIN-CONTAINING PROTEIN 39 HOMOLOG-RELATED"/>
    <property type="match status" value="1"/>
</dbReference>
<name>A0A319AWH7_ASPVC</name>
<accession>A0A319AWH7</accession>
<organism evidence="2 3">
    <name type="scientific">Aspergillus vadensis (strain CBS 113365 / IMI 142717 / IBT 24658)</name>
    <dbReference type="NCBI Taxonomy" id="1448311"/>
    <lineage>
        <taxon>Eukaryota</taxon>
        <taxon>Fungi</taxon>
        <taxon>Dikarya</taxon>
        <taxon>Ascomycota</taxon>
        <taxon>Pezizomycotina</taxon>
        <taxon>Eurotiomycetes</taxon>
        <taxon>Eurotiomycetidae</taxon>
        <taxon>Eurotiales</taxon>
        <taxon>Aspergillaceae</taxon>
        <taxon>Aspergillus</taxon>
        <taxon>Aspergillus subgen. Circumdati</taxon>
    </lineage>
</organism>
<proteinExistence type="predicted"/>
<keyword evidence="3" id="KW-1185">Reference proteome</keyword>
<dbReference type="InterPro" id="IPR052895">
    <property type="entry name" value="HetReg/Transcr_Mod"/>
</dbReference>
<dbReference type="GeneID" id="37206435"/>
<dbReference type="AlphaFoldDB" id="A0A319AWH7"/>
<feature type="domain" description="Heterokaryon incompatibility" evidence="1">
    <location>
        <begin position="49"/>
        <end position="184"/>
    </location>
</feature>
<reference evidence="2" key="1">
    <citation type="submission" date="2016-12" db="EMBL/GenBank/DDBJ databases">
        <title>The genomes of Aspergillus section Nigri reveals drivers in fungal speciation.</title>
        <authorList>
            <consortium name="DOE Joint Genome Institute"/>
            <person name="Vesth T.C."/>
            <person name="Nybo J."/>
            <person name="Theobald S."/>
            <person name="Brandl J."/>
            <person name="Frisvad J.C."/>
            <person name="Nielsen K.F."/>
            <person name="Lyhne E.K."/>
            <person name="Kogle M.E."/>
            <person name="Kuo A."/>
            <person name="Riley R."/>
            <person name="Clum A."/>
            <person name="Nolan M."/>
            <person name="Lipzen A."/>
            <person name="Salamov A."/>
            <person name="Henrissat B."/>
            <person name="Wiebenga A."/>
            <person name="De Vries R.P."/>
            <person name="Grigoriev I.V."/>
            <person name="Mortensen U.H."/>
            <person name="Andersen M.R."/>
            <person name="Baker S.E."/>
        </authorList>
    </citation>
    <scope>NUCLEOTIDE SEQUENCE [LARGE SCALE GENOMIC DNA]</scope>
    <source>
        <strain evidence="2">CBS 113365</strain>
    </source>
</reference>
<dbReference type="OrthoDB" id="4850726at2759"/>
<dbReference type="PANTHER" id="PTHR24148:SF64">
    <property type="entry name" value="HETEROKARYON INCOMPATIBILITY DOMAIN-CONTAINING PROTEIN"/>
    <property type="match status" value="1"/>
</dbReference>
<dbReference type="Proteomes" id="UP000248405">
    <property type="component" value="Unassembled WGS sequence"/>
</dbReference>
<evidence type="ECO:0000313" key="2">
    <source>
        <dbReference type="EMBL" id="PYH63711.1"/>
    </source>
</evidence>
<gene>
    <name evidence="2" type="ORF">BO88DRAFT_197214</name>
</gene>
<evidence type="ECO:0000313" key="3">
    <source>
        <dbReference type="Proteomes" id="UP000248405"/>
    </source>
</evidence>
<protein>
    <recommendedName>
        <fullName evidence="1">Heterokaryon incompatibility domain-containing protein</fullName>
    </recommendedName>
</protein>
<evidence type="ECO:0000259" key="1">
    <source>
        <dbReference type="Pfam" id="PF06985"/>
    </source>
</evidence>
<dbReference type="RefSeq" id="XP_025557505.1">
    <property type="nucleotide sequence ID" value="XM_025701843.1"/>
</dbReference>
<dbReference type="EMBL" id="KZ821650">
    <property type="protein sequence ID" value="PYH63711.1"/>
    <property type="molecule type" value="Genomic_DNA"/>
</dbReference>
<dbReference type="InterPro" id="IPR010730">
    <property type="entry name" value="HET"/>
</dbReference>